<dbReference type="SUPFAM" id="SSF51735">
    <property type="entry name" value="NAD(P)-binding Rossmann-fold domains"/>
    <property type="match status" value="1"/>
</dbReference>
<sequence length="63" mass="7043">MYLCTQAISHLSVSLQCCKADFTRNEDFVGAFNETISAYNRLDILVNNAGNKEFIDSGYLDDS</sequence>
<dbReference type="HOGENOM" id="CLU_2888625_0_0_1"/>
<reference evidence="1" key="2">
    <citation type="submission" date="2015-06" db="UniProtKB">
        <authorList>
            <consortium name="EnsemblMetazoa"/>
        </authorList>
    </citation>
    <scope>IDENTIFICATION</scope>
</reference>
<dbReference type="Proteomes" id="UP000015104">
    <property type="component" value="Unassembled WGS sequence"/>
</dbReference>
<dbReference type="EnsemblMetazoa" id="tetur06g04930.1">
    <property type="protein sequence ID" value="tetur06g04930.1"/>
    <property type="gene ID" value="tetur06g04930"/>
</dbReference>
<organism evidence="1 2">
    <name type="scientific">Tetranychus urticae</name>
    <name type="common">Two-spotted spider mite</name>
    <dbReference type="NCBI Taxonomy" id="32264"/>
    <lineage>
        <taxon>Eukaryota</taxon>
        <taxon>Metazoa</taxon>
        <taxon>Ecdysozoa</taxon>
        <taxon>Arthropoda</taxon>
        <taxon>Chelicerata</taxon>
        <taxon>Arachnida</taxon>
        <taxon>Acari</taxon>
        <taxon>Acariformes</taxon>
        <taxon>Trombidiformes</taxon>
        <taxon>Prostigmata</taxon>
        <taxon>Eleutherengona</taxon>
        <taxon>Raphignathae</taxon>
        <taxon>Tetranychoidea</taxon>
        <taxon>Tetranychidae</taxon>
        <taxon>Tetranychus</taxon>
    </lineage>
</organism>
<proteinExistence type="predicted"/>
<name>T1K7N5_TETUR</name>
<evidence type="ECO:0000313" key="2">
    <source>
        <dbReference type="Proteomes" id="UP000015104"/>
    </source>
</evidence>
<dbReference type="Gene3D" id="3.40.50.720">
    <property type="entry name" value="NAD(P)-binding Rossmann-like Domain"/>
    <property type="match status" value="1"/>
</dbReference>
<dbReference type="EMBL" id="CAEY01001807">
    <property type="status" value="NOT_ANNOTATED_CDS"/>
    <property type="molecule type" value="Genomic_DNA"/>
</dbReference>
<reference evidence="2" key="1">
    <citation type="submission" date="2011-08" db="EMBL/GenBank/DDBJ databases">
        <authorList>
            <person name="Rombauts S."/>
        </authorList>
    </citation>
    <scope>NUCLEOTIDE SEQUENCE</scope>
    <source>
        <strain evidence="2">London</strain>
    </source>
</reference>
<protein>
    <submittedName>
        <fullName evidence="1">Uncharacterized protein</fullName>
    </submittedName>
</protein>
<dbReference type="InterPro" id="IPR036291">
    <property type="entry name" value="NAD(P)-bd_dom_sf"/>
</dbReference>
<evidence type="ECO:0000313" key="1">
    <source>
        <dbReference type="EnsemblMetazoa" id="tetur06g04930.1"/>
    </source>
</evidence>
<keyword evidence="2" id="KW-1185">Reference proteome</keyword>
<accession>T1K7N5</accession>
<dbReference type="AlphaFoldDB" id="T1K7N5"/>